<feature type="compositionally biased region" description="Low complexity" evidence="2">
    <location>
        <begin position="29"/>
        <end position="44"/>
    </location>
</feature>
<dbReference type="PROSITE" id="PS51257">
    <property type="entry name" value="PROKAR_LIPOPROTEIN"/>
    <property type="match status" value="1"/>
</dbReference>
<protein>
    <submittedName>
        <fullName evidence="5">ABC transporter substrate-binding protein</fullName>
    </submittedName>
</protein>
<evidence type="ECO:0000313" key="5">
    <source>
        <dbReference type="EMBL" id="HIS76985.1"/>
    </source>
</evidence>
<dbReference type="Pfam" id="PF01497">
    <property type="entry name" value="Peripla_BP_2"/>
    <property type="match status" value="1"/>
</dbReference>
<comment type="caution">
    <text evidence="5">The sequence shown here is derived from an EMBL/GenBank/DDBJ whole genome shotgun (WGS) entry which is preliminary data.</text>
</comment>
<dbReference type="SUPFAM" id="SSF53807">
    <property type="entry name" value="Helical backbone' metal receptor"/>
    <property type="match status" value="1"/>
</dbReference>
<dbReference type="Gene3D" id="3.40.50.1980">
    <property type="entry name" value="Nitrogenase molybdenum iron protein domain"/>
    <property type="match status" value="2"/>
</dbReference>
<organism evidence="5 6">
    <name type="scientific">Candidatus Merdivicinus excrementipullorum</name>
    <dbReference type="NCBI Taxonomy" id="2840867"/>
    <lineage>
        <taxon>Bacteria</taxon>
        <taxon>Bacillati</taxon>
        <taxon>Bacillota</taxon>
        <taxon>Clostridia</taxon>
        <taxon>Eubacteriales</taxon>
        <taxon>Oscillospiraceae</taxon>
        <taxon>Oscillospiraceae incertae sedis</taxon>
        <taxon>Candidatus Merdivicinus</taxon>
    </lineage>
</organism>
<name>A0A9D1K062_9FIRM</name>
<dbReference type="Proteomes" id="UP000824002">
    <property type="component" value="Unassembled WGS sequence"/>
</dbReference>
<dbReference type="InterPro" id="IPR002491">
    <property type="entry name" value="ABC_transptr_periplasmic_BD"/>
</dbReference>
<dbReference type="PROSITE" id="PS50983">
    <property type="entry name" value="FE_B12_PBP"/>
    <property type="match status" value="1"/>
</dbReference>
<dbReference type="EMBL" id="DVJP01000061">
    <property type="protein sequence ID" value="HIS76985.1"/>
    <property type="molecule type" value="Genomic_DNA"/>
</dbReference>
<evidence type="ECO:0000256" key="3">
    <source>
        <dbReference type="SAM" id="SignalP"/>
    </source>
</evidence>
<feature type="chain" id="PRO_5039635138" evidence="3">
    <location>
        <begin position="25"/>
        <end position="359"/>
    </location>
</feature>
<feature type="domain" description="Fe/B12 periplasmic-binding" evidence="4">
    <location>
        <begin position="75"/>
        <end position="334"/>
    </location>
</feature>
<dbReference type="PANTHER" id="PTHR30535:SF34">
    <property type="entry name" value="MOLYBDATE-BINDING PROTEIN MOLA"/>
    <property type="match status" value="1"/>
</dbReference>
<dbReference type="AlphaFoldDB" id="A0A9D1K062"/>
<feature type="signal peptide" evidence="3">
    <location>
        <begin position="1"/>
        <end position="24"/>
    </location>
</feature>
<proteinExistence type="inferred from homology"/>
<dbReference type="PANTHER" id="PTHR30535">
    <property type="entry name" value="VITAMIN B12-BINDING PROTEIN"/>
    <property type="match status" value="1"/>
</dbReference>
<comment type="similarity">
    <text evidence="1">Belongs to the bacterial solute-binding protein 8 family.</text>
</comment>
<sequence length="359" mass="38535">MKLNKFLSLTLASLLALSALTGCAQTETSSPAESSAVSSEAPAEPSEESKAEEAAPLSFTDHAGRTVTLEKPAEKVVSVYYLSTSLLAAIGAEDKLVGIEMKAETRPLYTEAFPELLELPAVGSGKGVNVEETAALEPDLVVLPLKLKDSVEQFEALNIPVAVIDPETMPTFLETVEMLGLATGCAEKAGQLVSYYNEVMEDVSARTANLEDKPTVYIAGSDMLRTAGSGMYQNDLIEMAGGVNAAASMDSAQWADITAEELVSWDPDKIFLVSYSDYTRDEFLADERFASLSAVQDADNSVVIFPGEIEAWDYPTASSVLGILWLANQLHPDVVTAEEAETAASEFYETYFGIEYTAE</sequence>
<evidence type="ECO:0000313" key="6">
    <source>
        <dbReference type="Proteomes" id="UP000824002"/>
    </source>
</evidence>
<dbReference type="Gene3D" id="1.20.58.2180">
    <property type="match status" value="1"/>
</dbReference>
<reference evidence="5" key="2">
    <citation type="journal article" date="2021" name="PeerJ">
        <title>Extensive microbial diversity within the chicken gut microbiome revealed by metagenomics and culture.</title>
        <authorList>
            <person name="Gilroy R."/>
            <person name="Ravi A."/>
            <person name="Getino M."/>
            <person name="Pursley I."/>
            <person name="Horton D.L."/>
            <person name="Alikhan N.F."/>
            <person name="Baker D."/>
            <person name="Gharbi K."/>
            <person name="Hall N."/>
            <person name="Watson M."/>
            <person name="Adriaenssens E.M."/>
            <person name="Foster-Nyarko E."/>
            <person name="Jarju S."/>
            <person name="Secka A."/>
            <person name="Antonio M."/>
            <person name="Oren A."/>
            <person name="Chaudhuri R.R."/>
            <person name="La Ragione R."/>
            <person name="Hildebrand F."/>
            <person name="Pallen M.J."/>
        </authorList>
    </citation>
    <scope>NUCLEOTIDE SEQUENCE</scope>
    <source>
        <strain evidence="5">CHK199-13235</strain>
    </source>
</reference>
<evidence type="ECO:0000259" key="4">
    <source>
        <dbReference type="PROSITE" id="PS50983"/>
    </source>
</evidence>
<gene>
    <name evidence="5" type="ORF">IAB51_09285</name>
</gene>
<reference evidence="5" key="1">
    <citation type="submission" date="2020-10" db="EMBL/GenBank/DDBJ databases">
        <authorList>
            <person name="Gilroy R."/>
        </authorList>
    </citation>
    <scope>NUCLEOTIDE SEQUENCE</scope>
    <source>
        <strain evidence="5">CHK199-13235</strain>
    </source>
</reference>
<keyword evidence="3" id="KW-0732">Signal</keyword>
<accession>A0A9D1K062</accession>
<evidence type="ECO:0000256" key="2">
    <source>
        <dbReference type="SAM" id="MobiDB-lite"/>
    </source>
</evidence>
<dbReference type="InterPro" id="IPR050902">
    <property type="entry name" value="ABC_Transporter_SBP"/>
</dbReference>
<feature type="region of interest" description="Disordered" evidence="2">
    <location>
        <begin position="28"/>
        <end position="57"/>
    </location>
</feature>
<evidence type="ECO:0000256" key="1">
    <source>
        <dbReference type="ARBA" id="ARBA00008814"/>
    </source>
</evidence>